<dbReference type="NCBIfam" id="NF008724">
    <property type="entry name" value="PRK11720.1"/>
    <property type="match status" value="1"/>
</dbReference>
<dbReference type="RefSeq" id="WP_200467061.1">
    <property type="nucleotide sequence ID" value="NZ_JAENRR010000096.1"/>
</dbReference>
<dbReference type="PROSITE" id="PS00117">
    <property type="entry name" value="GAL_P_UDP_TRANSF_I"/>
    <property type="match status" value="1"/>
</dbReference>
<dbReference type="Gene3D" id="3.30.428.10">
    <property type="entry name" value="HIT-like"/>
    <property type="match status" value="2"/>
</dbReference>
<organism evidence="17 18">
    <name type="scientific">Carboxylicivirga marina</name>
    <dbReference type="NCBI Taxonomy" id="2800988"/>
    <lineage>
        <taxon>Bacteria</taxon>
        <taxon>Pseudomonadati</taxon>
        <taxon>Bacteroidota</taxon>
        <taxon>Bacteroidia</taxon>
        <taxon>Marinilabiliales</taxon>
        <taxon>Marinilabiliaceae</taxon>
        <taxon>Carboxylicivirga</taxon>
    </lineage>
</organism>
<evidence type="ECO:0000256" key="10">
    <source>
        <dbReference type="ARBA" id="ARBA00022833"/>
    </source>
</evidence>
<accession>A0ABS1HQ80</accession>
<evidence type="ECO:0000259" key="16">
    <source>
        <dbReference type="Pfam" id="PF02744"/>
    </source>
</evidence>
<feature type="domain" description="Galactose-1-phosphate uridyl transferase N-terminal" evidence="15">
    <location>
        <begin position="3"/>
        <end position="178"/>
    </location>
</feature>
<evidence type="ECO:0000256" key="12">
    <source>
        <dbReference type="ARBA" id="ARBA00023277"/>
    </source>
</evidence>
<dbReference type="InterPro" id="IPR019779">
    <property type="entry name" value="GalP_UDPtransf1_His-AS"/>
</dbReference>
<dbReference type="Proteomes" id="UP000605676">
    <property type="component" value="Unassembled WGS sequence"/>
</dbReference>
<dbReference type="PANTHER" id="PTHR11943">
    <property type="entry name" value="GALACTOSE-1-PHOSPHATE URIDYLYLTRANSFERASE"/>
    <property type="match status" value="1"/>
</dbReference>
<dbReference type="InterPro" id="IPR036265">
    <property type="entry name" value="HIT-like_sf"/>
</dbReference>
<keyword evidence="7 14" id="KW-0808">Transferase</keyword>
<reference evidence="17 18" key="1">
    <citation type="submission" date="2021-01" db="EMBL/GenBank/DDBJ databases">
        <title>Carboxyliciviraga sp.nov., isolated from coastal sediments.</title>
        <authorList>
            <person name="Lu D."/>
            <person name="Zhang T."/>
        </authorList>
    </citation>
    <scope>NUCLEOTIDE SEQUENCE [LARGE SCALE GENOMIC DNA]</scope>
    <source>
        <strain evidence="17 18">N1Y132</strain>
    </source>
</reference>
<dbReference type="Pfam" id="PF01087">
    <property type="entry name" value="GalP_UDP_transf"/>
    <property type="match status" value="1"/>
</dbReference>
<sequence>MEQFEFTEHSHRRYNALTGDWVLVSPHRTKRPWQGKVEKPAIEERPKYDEKCYLCPGNERAGGHDNPDYKDVFVFQNDFSALVPDIPEGNYTKGDLFRAESERGFCKVICFSPRHDLTIPEMEVENIKKVVDLWCEQYKEIGSLDYIKHVQIFENKGDIMGCSNPHPHGQIWGQYSVPVEPAKESIKQKEYFDKHGKTLLEDYVADELESGERILVENDHFVALVPFWATWPFETMIVSKRAVSNLTQLTDDERAALADAYKKLTVMYDNLFEVSFPYSAGIHQAPTDGEEHPEWHLHMHFYPPLLRSATVKKFMVGYEMMANAQRDITAEQAAQRLRDLPKVHYKAK</sequence>
<evidence type="ECO:0000256" key="7">
    <source>
        <dbReference type="ARBA" id="ARBA00022679"/>
    </source>
</evidence>
<name>A0ABS1HQ80_9BACT</name>
<protein>
    <recommendedName>
        <fullName evidence="6 13">Galactose-1-phosphate uridylyltransferase</fullName>
        <ecNumber evidence="5 13">2.7.7.12</ecNumber>
    </recommendedName>
</protein>
<proteinExistence type="inferred from homology"/>
<dbReference type="PIRSF" id="PIRSF000808">
    <property type="entry name" value="GalT"/>
    <property type="match status" value="1"/>
</dbReference>
<comment type="catalytic activity">
    <reaction evidence="1 14">
        <text>alpha-D-galactose 1-phosphate + UDP-alpha-D-glucose = alpha-D-glucose 1-phosphate + UDP-alpha-D-galactose</text>
        <dbReference type="Rhea" id="RHEA:13989"/>
        <dbReference type="ChEBI" id="CHEBI:58336"/>
        <dbReference type="ChEBI" id="CHEBI:58601"/>
        <dbReference type="ChEBI" id="CHEBI:58885"/>
        <dbReference type="ChEBI" id="CHEBI:66914"/>
        <dbReference type="EC" id="2.7.7.12"/>
    </reaction>
</comment>
<dbReference type="Pfam" id="PF02744">
    <property type="entry name" value="GalP_UDP_tr_C"/>
    <property type="match status" value="1"/>
</dbReference>
<dbReference type="SUPFAM" id="SSF54197">
    <property type="entry name" value="HIT-like"/>
    <property type="match status" value="2"/>
</dbReference>
<evidence type="ECO:0000259" key="15">
    <source>
        <dbReference type="Pfam" id="PF01087"/>
    </source>
</evidence>
<evidence type="ECO:0000256" key="8">
    <source>
        <dbReference type="ARBA" id="ARBA00022695"/>
    </source>
</evidence>
<dbReference type="CDD" id="cd00608">
    <property type="entry name" value="GalT"/>
    <property type="match status" value="1"/>
</dbReference>
<evidence type="ECO:0000256" key="13">
    <source>
        <dbReference type="NCBIfam" id="TIGR00209"/>
    </source>
</evidence>
<evidence type="ECO:0000256" key="6">
    <source>
        <dbReference type="ARBA" id="ARBA00016340"/>
    </source>
</evidence>
<dbReference type="GO" id="GO:0008108">
    <property type="term" value="F:UDP-glucose:hexose-1-phosphate uridylyltransferase activity"/>
    <property type="evidence" value="ECO:0007669"/>
    <property type="project" value="UniProtKB-EC"/>
</dbReference>
<evidence type="ECO:0000256" key="3">
    <source>
        <dbReference type="ARBA" id="ARBA00004947"/>
    </source>
</evidence>
<dbReference type="PANTHER" id="PTHR11943:SF1">
    <property type="entry name" value="GALACTOSE-1-PHOSPHATE URIDYLYLTRANSFERASE"/>
    <property type="match status" value="1"/>
</dbReference>
<comment type="cofactor">
    <cofactor evidence="2">
        <name>Zn(2+)</name>
        <dbReference type="ChEBI" id="CHEBI:29105"/>
    </cofactor>
</comment>
<dbReference type="EMBL" id="JAENRR010000096">
    <property type="protein sequence ID" value="MBK3519842.1"/>
    <property type="molecule type" value="Genomic_DNA"/>
</dbReference>
<dbReference type="InterPro" id="IPR001937">
    <property type="entry name" value="GalP_UDPtransf1"/>
</dbReference>
<keyword evidence="18" id="KW-1185">Reference proteome</keyword>
<evidence type="ECO:0000313" key="17">
    <source>
        <dbReference type="EMBL" id="MBK3519842.1"/>
    </source>
</evidence>
<dbReference type="NCBIfam" id="TIGR00209">
    <property type="entry name" value="galT_1"/>
    <property type="match status" value="1"/>
</dbReference>
<evidence type="ECO:0000256" key="11">
    <source>
        <dbReference type="ARBA" id="ARBA00023144"/>
    </source>
</evidence>
<feature type="domain" description="Galactose-1-phosphate uridyl transferase C-terminal" evidence="16">
    <location>
        <begin position="187"/>
        <end position="347"/>
    </location>
</feature>
<dbReference type="EC" id="2.7.7.12" evidence="5 13"/>
<keyword evidence="8 14" id="KW-0548">Nucleotidyltransferase</keyword>
<comment type="similarity">
    <text evidence="4 14">Belongs to the galactose-1-phosphate uridylyltransferase type 1 family.</text>
</comment>
<evidence type="ECO:0000256" key="14">
    <source>
        <dbReference type="RuleBase" id="RU000506"/>
    </source>
</evidence>
<keyword evidence="9 14" id="KW-0479">Metal-binding</keyword>
<evidence type="ECO:0000256" key="1">
    <source>
        <dbReference type="ARBA" id="ARBA00001107"/>
    </source>
</evidence>
<dbReference type="InterPro" id="IPR005849">
    <property type="entry name" value="GalP_Utransf_N"/>
</dbReference>
<evidence type="ECO:0000256" key="5">
    <source>
        <dbReference type="ARBA" id="ARBA00012384"/>
    </source>
</evidence>
<comment type="caution">
    <text evidence="17">The sequence shown here is derived from an EMBL/GenBank/DDBJ whole genome shotgun (WGS) entry which is preliminary data.</text>
</comment>
<comment type="pathway">
    <text evidence="3 14">Carbohydrate metabolism; galactose metabolism.</text>
</comment>
<keyword evidence="10" id="KW-0862">Zinc</keyword>
<gene>
    <name evidence="17" type="ORF">JIV24_21045</name>
</gene>
<evidence type="ECO:0000256" key="2">
    <source>
        <dbReference type="ARBA" id="ARBA00001947"/>
    </source>
</evidence>
<evidence type="ECO:0000256" key="9">
    <source>
        <dbReference type="ARBA" id="ARBA00022723"/>
    </source>
</evidence>
<evidence type="ECO:0000256" key="4">
    <source>
        <dbReference type="ARBA" id="ARBA00010951"/>
    </source>
</evidence>
<dbReference type="InterPro" id="IPR005850">
    <property type="entry name" value="GalP_Utransf_C"/>
</dbReference>
<evidence type="ECO:0000313" key="18">
    <source>
        <dbReference type="Proteomes" id="UP000605676"/>
    </source>
</evidence>
<keyword evidence="12 14" id="KW-0119">Carbohydrate metabolism</keyword>
<keyword evidence="11 14" id="KW-0299">Galactose metabolism</keyword>